<evidence type="ECO:0000313" key="3">
    <source>
        <dbReference type="EMBL" id="AEH39355.1"/>
    </source>
</evidence>
<evidence type="ECO:0000259" key="2">
    <source>
        <dbReference type="Pfam" id="PF00582"/>
    </source>
</evidence>
<dbReference type="CDD" id="cd00293">
    <property type="entry name" value="USP-like"/>
    <property type="match status" value="1"/>
</dbReference>
<geneLocation type="plasmid" evidence="3 4">
    <name>pHALXA02</name>
</geneLocation>
<sequence>MSSRIANIEHLERGLNIGAAIFLRQAPVTIDLLDERRSMYDRILVPTDGRESTERAIDEAIALADENEATLHTLYVVNSAAIAPGIEFSDLEDIGQRAVEHVCTRAADAGVEHVDGTVTHGLRHRSILTYARDNDIDLIVIGRHREFDHLVRGSVSKRVSEEATVPVLIVE</sequence>
<dbReference type="InterPro" id="IPR006016">
    <property type="entry name" value="UspA"/>
</dbReference>
<dbReference type="KEGG" id="hxa:Halxa_0110"/>
<dbReference type="eggNOG" id="arCOG02053">
    <property type="taxonomic scope" value="Archaea"/>
</dbReference>
<dbReference type="PANTHER" id="PTHR46268">
    <property type="entry name" value="STRESS RESPONSE PROTEIN NHAX"/>
    <property type="match status" value="1"/>
</dbReference>
<evidence type="ECO:0000313" key="4">
    <source>
        <dbReference type="Proteomes" id="UP000006794"/>
    </source>
</evidence>
<feature type="domain" description="UspA" evidence="2">
    <location>
        <begin position="39"/>
        <end position="170"/>
    </location>
</feature>
<name>F8DEF7_HALXS</name>
<accession>F8DEF7</accession>
<dbReference type="Proteomes" id="UP000006794">
    <property type="component" value="Plasmid pHALXA02"/>
</dbReference>
<dbReference type="HOGENOM" id="CLU_049301_11_1_2"/>
<dbReference type="PANTHER" id="PTHR46268:SF6">
    <property type="entry name" value="UNIVERSAL STRESS PROTEIN UP12"/>
    <property type="match status" value="1"/>
</dbReference>
<dbReference type="Pfam" id="PF00582">
    <property type="entry name" value="Usp"/>
    <property type="match status" value="1"/>
</dbReference>
<reference evidence="4" key="1">
    <citation type="journal article" date="2012" name="Stand. Genomic Sci.">
        <title>Complete genome sequence of Halopiger xanaduensis type strain (SH-6(T)).</title>
        <authorList>
            <person name="Anderson I."/>
            <person name="Tindall B.J."/>
            <person name="Rohde M."/>
            <person name="Lucas S."/>
            <person name="Han J."/>
            <person name="Lapidus A."/>
            <person name="Cheng J.F."/>
            <person name="Goodwin L."/>
            <person name="Pitluck S."/>
            <person name="Peters L."/>
            <person name="Pati A."/>
            <person name="Mikhailova N."/>
            <person name="Pagani I."/>
            <person name="Teshima H."/>
            <person name="Han C."/>
            <person name="Tapia R."/>
            <person name="Land M."/>
            <person name="Woyke T."/>
            <person name="Klenk H.P."/>
            <person name="Kyrpides N."/>
            <person name="Ivanova N."/>
        </authorList>
    </citation>
    <scope>NUCLEOTIDE SEQUENCE [LARGE SCALE GENOMIC DNA]</scope>
    <source>
        <strain evidence="4">DSM 18323 / JCM 14033 / SH-6</strain>
        <plasmid evidence="4">Plasmid pHALXA02</plasmid>
    </source>
</reference>
<keyword evidence="4" id="KW-1185">Reference proteome</keyword>
<dbReference type="Gene3D" id="3.40.50.620">
    <property type="entry name" value="HUPs"/>
    <property type="match status" value="1"/>
</dbReference>
<dbReference type="SUPFAM" id="SSF52402">
    <property type="entry name" value="Adenine nucleotide alpha hydrolases-like"/>
    <property type="match status" value="1"/>
</dbReference>
<comment type="similarity">
    <text evidence="1">Belongs to the universal stress protein A family.</text>
</comment>
<dbReference type="AlphaFoldDB" id="F8DEF7"/>
<dbReference type="PRINTS" id="PR01438">
    <property type="entry name" value="UNVRSLSTRESS"/>
</dbReference>
<proteinExistence type="inferred from homology"/>
<evidence type="ECO:0000256" key="1">
    <source>
        <dbReference type="ARBA" id="ARBA00008791"/>
    </source>
</evidence>
<keyword evidence="3" id="KW-0614">Plasmid</keyword>
<gene>
    <name evidence="3" type="ordered locus">Halxa_0110</name>
</gene>
<protein>
    <submittedName>
        <fullName evidence="3">UspA domain-containing protein</fullName>
    </submittedName>
</protein>
<dbReference type="EMBL" id="CP002841">
    <property type="protein sequence ID" value="AEH39355.1"/>
    <property type="molecule type" value="Genomic_DNA"/>
</dbReference>
<dbReference type="InterPro" id="IPR006015">
    <property type="entry name" value="Universal_stress_UspA"/>
</dbReference>
<dbReference type="InterPro" id="IPR014729">
    <property type="entry name" value="Rossmann-like_a/b/a_fold"/>
</dbReference>
<organism evidence="3 4">
    <name type="scientific">Halopiger xanaduensis (strain DSM 18323 / JCM 14033 / SH-6)</name>
    <dbReference type="NCBI Taxonomy" id="797210"/>
    <lineage>
        <taxon>Archaea</taxon>
        <taxon>Methanobacteriati</taxon>
        <taxon>Methanobacteriota</taxon>
        <taxon>Stenosarchaea group</taxon>
        <taxon>Halobacteria</taxon>
        <taxon>Halobacteriales</taxon>
        <taxon>Natrialbaceae</taxon>
        <taxon>Halopiger</taxon>
    </lineage>
</organism>